<dbReference type="PRINTS" id="PR00412">
    <property type="entry name" value="EPOXHYDRLASE"/>
</dbReference>
<reference evidence="3 4" key="1">
    <citation type="submission" date="2015-09" db="EMBL/GenBank/DDBJ databases">
        <title>Genome announcement of multiple Pseudomonas syringae strains.</title>
        <authorList>
            <person name="Thakur S."/>
            <person name="Wang P.W."/>
            <person name="Gong Y."/>
            <person name="Weir B.S."/>
            <person name="Guttman D.S."/>
        </authorList>
    </citation>
    <scope>NUCLEOTIDE SEQUENCE [LARGE SCALE GENOMIC DNA]</scope>
    <source>
        <strain evidence="3 4">ICMP3507</strain>
    </source>
</reference>
<evidence type="ECO:0000313" key="3">
    <source>
        <dbReference type="EMBL" id="KPX62311.1"/>
    </source>
</evidence>
<dbReference type="Gene3D" id="3.40.50.1820">
    <property type="entry name" value="alpha/beta hydrolase"/>
    <property type="match status" value="1"/>
</dbReference>
<organism evidence="3 4">
    <name type="scientific">Pseudomonas amygdali pv. lachrymans</name>
    <name type="common">Pseudomonas syringae pv. lachrymans</name>
    <dbReference type="NCBI Taxonomy" id="53707"/>
    <lineage>
        <taxon>Bacteria</taxon>
        <taxon>Pseudomonadati</taxon>
        <taxon>Pseudomonadota</taxon>
        <taxon>Gammaproteobacteria</taxon>
        <taxon>Pseudomonadales</taxon>
        <taxon>Pseudomonadaceae</taxon>
        <taxon>Pseudomonas</taxon>
        <taxon>Pseudomonas amygdali</taxon>
    </lineage>
</organism>
<dbReference type="Pfam" id="PF00561">
    <property type="entry name" value="Abhydrolase_1"/>
    <property type="match status" value="1"/>
</dbReference>
<name>A0A0N8RUG3_PSEAV</name>
<comment type="caution">
    <text evidence="3">The sequence shown here is derived from an EMBL/GenBank/DDBJ whole genome shotgun (WGS) entry which is preliminary data.</text>
</comment>
<gene>
    <name evidence="3" type="ORF">ALO35_102278</name>
</gene>
<proteinExistence type="predicted"/>
<dbReference type="GO" id="GO:0016787">
    <property type="term" value="F:hydrolase activity"/>
    <property type="evidence" value="ECO:0007669"/>
    <property type="project" value="UniProtKB-KW"/>
</dbReference>
<evidence type="ECO:0000313" key="4">
    <source>
        <dbReference type="Proteomes" id="UP000050265"/>
    </source>
</evidence>
<dbReference type="PATRIC" id="fig|53707.9.peg.3726"/>
<dbReference type="EMBL" id="LJQP01000341">
    <property type="protein sequence ID" value="KPX62311.1"/>
    <property type="molecule type" value="Genomic_DNA"/>
</dbReference>
<dbReference type="InterPro" id="IPR000639">
    <property type="entry name" value="Epox_hydrolase-like"/>
</dbReference>
<evidence type="ECO:0000259" key="2">
    <source>
        <dbReference type="Pfam" id="PF00561"/>
    </source>
</evidence>
<feature type="domain" description="AB hydrolase-1" evidence="2">
    <location>
        <begin position="39"/>
        <end position="285"/>
    </location>
</feature>
<accession>A0A0N8RUG3</accession>
<dbReference type="AlphaFoldDB" id="A0A0N8RUG3"/>
<dbReference type="PRINTS" id="PR00111">
    <property type="entry name" value="ABHYDROLASE"/>
</dbReference>
<dbReference type="InterPro" id="IPR000073">
    <property type="entry name" value="AB_hydrolase_1"/>
</dbReference>
<keyword evidence="1 3" id="KW-0378">Hydrolase</keyword>
<evidence type="ECO:0000256" key="1">
    <source>
        <dbReference type="ARBA" id="ARBA00022801"/>
    </source>
</evidence>
<dbReference type="Proteomes" id="UP000050265">
    <property type="component" value="Unassembled WGS sequence"/>
</dbReference>
<dbReference type="InterPro" id="IPR029058">
    <property type="entry name" value="AB_hydrolase_fold"/>
</dbReference>
<protein>
    <submittedName>
        <fullName evidence="3">Alpha/beta hydrolase fold protein</fullName>
    </submittedName>
</protein>
<sequence length="299" mass="32701">MAKEDTMDSSEMNSMQWASVDVGNGVRLRYAVGGTGPKNILLIHGYPETAIAWRRIVGPLMESGYRVIAPDFRGAGGSTRPADGYDKAQMARDCFAVLQDAEIKAPTFVVGHDIGMMVAYAFARQFPGSTKALAVLDAPLPGTEVFDHVLLDDKRVWHFHFHQAPDIPEALTAGKEAFYLERFWHDLAYDAGAIDLATKQRYLESFSGPGGMRAGFQLYRAFAQDAAFNRTQLAEHGKTAVPVLAVAGESSAFAPVMERMMKEVAKSVKFLCLAQAGHWLAEENPAGLVEALLNFDRAN</sequence>
<dbReference type="PANTHER" id="PTHR43329">
    <property type="entry name" value="EPOXIDE HYDROLASE"/>
    <property type="match status" value="1"/>
</dbReference>
<dbReference type="SUPFAM" id="SSF53474">
    <property type="entry name" value="alpha/beta-Hydrolases"/>
    <property type="match status" value="1"/>
</dbReference>